<dbReference type="GO" id="GO:0034058">
    <property type="term" value="P:endosomal vesicle fusion"/>
    <property type="evidence" value="ECO:0007669"/>
    <property type="project" value="TreeGrafter"/>
</dbReference>
<evidence type="ECO:0000256" key="2">
    <source>
        <dbReference type="PROSITE-ProRule" id="PRU00175"/>
    </source>
</evidence>
<dbReference type="EMBL" id="CM007387">
    <property type="protein sequence ID" value="ONK64159.1"/>
    <property type="molecule type" value="Genomic_DNA"/>
</dbReference>
<evidence type="ECO:0000313" key="6">
    <source>
        <dbReference type="EMBL" id="ONK64159.1"/>
    </source>
</evidence>
<reference evidence="7" key="1">
    <citation type="journal article" date="2017" name="Nat. Commun.">
        <title>The asparagus genome sheds light on the origin and evolution of a young Y chromosome.</title>
        <authorList>
            <person name="Harkess A."/>
            <person name="Zhou J."/>
            <person name="Xu C."/>
            <person name="Bowers J.E."/>
            <person name="Van der Hulst R."/>
            <person name="Ayyampalayam S."/>
            <person name="Mercati F."/>
            <person name="Riccardi P."/>
            <person name="McKain M.R."/>
            <person name="Kakrana A."/>
            <person name="Tang H."/>
            <person name="Ray J."/>
            <person name="Groenendijk J."/>
            <person name="Arikit S."/>
            <person name="Mathioni S.M."/>
            <person name="Nakano M."/>
            <person name="Shan H."/>
            <person name="Telgmann-Rauber A."/>
            <person name="Kanno A."/>
            <person name="Yue Z."/>
            <person name="Chen H."/>
            <person name="Li W."/>
            <person name="Chen Y."/>
            <person name="Xu X."/>
            <person name="Zhang Y."/>
            <person name="Luo S."/>
            <person name="Chen H."/>
            <person name="Gao J."/>
            <person name="Mao Z."/>
            <person name="Pires J.C."/>
            <person name="Luo M."/>
            <person name="Kudrna D."/>
            <person name="Wing R.A."/>
            <person name="Meyers B.C."/>
            <person name="Yi K."/>
            <person name="Kong H."/>
            <person name="Lavrijsen P."/>
            <person name="Sunseri F."/>
            <person name="Falavigna A."/>
            <person name="Ye Y."/>
            <person name="Leebens-Mack J.H."/>
            <person name="Chen G."/>
        </authorList>
    </citation>
    <scope>NUCLEOTIDE SEQUENCE [LARGE SCALE GENOMIC DNA]</scope>
    <source>
        <strain evidence="7">cv. DH0086</strain>
    </source>
</reference>
<keyword evidence="3" id="KW-0853">WD repeat</keyword>
<dbReference type="InterPro" id="IPR015943">
    <property type="entry name" value="WD40/YVTN_repeat-like_dom_sf"/>
</dbReference>
<organism evidence="6 7">
    <name type="scientific">Asparagus officinalis</name>
    <name type="common">Garden asparagus</name>
    <dbReference type="NCBI Taxonomy" id="4686"/>
    <lineage>
        <taxon>Eukaryota</taxon>
        <taxon>Viridiplantae</taxon>
        <taxon>Streptophyta</taxon>
        <taxon>Embryophyta</taxon>
        <taxon>Tracheophyta</taxon>
        <taxon>Spermatophyta</taxon>
        <taxon>Magnoliopsida</taxon>
        <taxon>Liliopsida</taxon>
        <taxon>Asparagales</taxon>
        <taxon>Asparagaceae</taxon>
        <taxon>Asparagoideae</taxon>
        <taxon>Asparagus</taxon>
    </lineage>
</organism>
<dbReference type="SMART" id="SM00184">
    <property type="entry name" value="RING"/>
    <property type="match status" value="1"/>
</dbReference>
<dbReference type="InterPro" id="IPR001680">
    <property type="entry name" value="WD40_rpt"/>
</dbReference>
<protein>
    <recommendedName>
        <fullName evidence="5">RING-type domain-containing protein</fullName>
    </recommendedName>
</protein>
<evidence type="ECO:0000256" key="1">
    <source>
        <dbReference type="ARBA" id="ARBA00009422"/>
    </source>
</evidence>
<dbReference type="InterPro" id="IPR001841">
    <property type="entry name" value="Znf_RING"/>
</dbReference>
<dbReference type="GO" id="GO:0005770">
    <property type="term" value="C:late endosome"/>
    <property type="evidence" value="ECO:0007669"/>
    <property type="project" value="TreeGrafter"/>
</dbReference>
<feature type="region of interest" description="Disordered" evidence="4">
    <location>
        <begin position="77"/>
        <end position="101"/>
    </location>
</feature>
<dbReference type="GO" id="GO:0006623">
    <property type="term" value="P:protein targeting to vacuole"/>
    <property type="evidence" value="ECO:0007669"/>
    <property type="project" value="InterPro"/>
</dbReference>
<dbReference type="OrthoDB" id="289913at2759"/>
<dbReference type="Pfam" id="PF23556">
    <property type="entry name" value="TPR_Vps41"/>
    <property type="match status" value="1"/>
</dbReference>
<dbReference type="GO" id="GO:0008270">
    <property type="term" value="F:zinc ion binding"/>
    <property type="evidence" value="ECO:0007669"/>
    <property type="project" value="UniProtKB-KW"/>
</dbReference>
<evidence type="ECO:0000256" key="4">
    <source>
        <dbReference type="SAM" id="MobiDB-lite"/>
    </source>
</evidence>
<feature type="domain" description="RING-type" evidence="5">
    <location>
        <begin position="1595"/>
        <end position="1643"/>
    </location>
</feature>
<dbReference type="InterPro" id="IPR036322">
    <property type="entry name" value="WD40_repeat_dom_sf"/>
</dbReference>
<dbReference type="GO" id="GO:0030897">
    <property type="term" value="C:HOPS complex"/>
    <property type="evidence" value="ECO:0007669"/>
    <property type="project" value="TreeGrafter"/>
</dbReference>
<dbReference type="Pfam" id="PF23410">
    <property type="entry name" value="Beta-prop_VPS8"/>
    <property type="match status" value="1"/>
</dbReference>
<name>A0A5P1EH50_ASPOF</name>
<dbReference type="InterPro" id="IPR025941">
    <property type="entry name" value="Vps8_central_dom"/>
</dbReference>
<dbReference type="GO" id="GO:0009555">
    <property type="term" value="P:pollen development"/>
    <property type="evidence" value="ECO:0007669"/>
    <property type="project" value="EnsemblPlants"/>
</dbReference>
<dbReference type="SMART" id="SM00320">
    <property type="entry name" value="WD40"/>
    <property type="match status" value="1"/>
</dbReference>
<dbReference type="Proteomes" id="UP000243459">
    <property type="component" value="Chromosome 7"/>
</dbReference>
<feature type="region of interest" description="Disordered" evidence="4">
    <location>
        <begin position="1734"/>
        <end position="1757"/>
    </location>
</feature>
<evidence type="ECO:0000259" key="5">
    <source>
        <dbReference type="PROSITE" id="PS50089"/>
    </source>
</evidence>
<dbReference type="SUPFAM" id="SSF57850">
    <property type="entry name" value="RING/U-box"/>
    <property type="match status" value="1"/>
</dbReference>
<keyword evidence="2" id="KW-0863">Zinc-finger</keyword>
<sequence>MLLRLQLCRLFCEAEPQAGAALAARLLPPPIPTPHAAAIKNRRAGSMESIQKVESTADLRETGDLSDIVATISVNSEAEEGISGANSQSTPSSSSSVEAEAAVISEEVATEEAFFAEEIESSKSVEAKKEDKLVDLDSLDSTSATIDENSQQIDGALPLQDEAVSSADEGDGMGNQELGREEAIGEQGYDSGTECCGGGELGGRVVEEGDMGDEIDKLVEERLEKLENSKNAEKKRRASMKPLEWAEELERRQASYGLHWEEGAAAQPMRLEGIRRGPPAVGYLQIDLDNAVTRTISSQTFKRDCGSPEVVAVHFNFIAMGTSKGVVLIFPSKYSAQSVDRMDTKMLTLGSHGAKSQTAVTSMCFNQLGDILLVGYGDGSLTFWDVQRATTAKVITGEHNGPVVHTLFFGRFKAITGDSNGIVFLHTISVLPLLNLFSVQSQFVLDGKKNAVVLSASPLFIGDLHGSASTTAQGNSTISNSALGSIVGGGVGGEVGWKLFNEGSSMVEEGLVIFVTHQNALVVRLIPKVEFCDKFSKPDGVREGSMPYTAWKCMMSSDDSSIDASEKASWLVIAWDRRVQVAQLVKSKIQKLSEWSLDSTAIGVAWLDHQMLVVLTLRGQLCLFTKDGSELHRTSFVLDGSGLDDIISYHTHFNNSFGNPEKAYHNSIAVRGATIYIIGPMHLLITRLLPWKERIQVLQRAGDWMGALDMAMRLYDGHAQGVIDLPRNVDTIREAIMPYLVELLLSYVDEVFSYISVAFSNQIAKVGQLEGLKVTDNSVQSEIEEQYARVGGVAVEFCVHIKRTDILFDGIFSKFVAVKHGGTFLEILEPYILKDMLGCLPPEVMQALVEHYSARGWLQRVEQCVLHMDISSLDFNQVVKLCREHGLFGALIYLFNRGLDDFKAPLEELLVVIQNTPHAEVAAIGYRMLIYLKYCFQGLGFPPGHGSLSPSRLPSVRKELLHFLLEHSKSVSSKVLKMFDSLNGNFPNLCYLLLLDTEATLHVLRYAFPEERKVPDVASQNLTASSTESGIDCHSESLENKKLMAQSTVDVFISILDLESEMVRSFAIEGDNTEVWPSKKDAAHLFGFIAFLVICNGATISGKVLKHILEYLTSCDPSEKIATMEEEKQVVSLLKAVPQTEWDSSYVLHLCSKAHFYQACGLVHTISGQYIAALDSYMNDAHEPIHAFAFINSMLMQLKDMEIVSFKSAVISRIPELLKLSRECTYFLVIDHFSSESQDILDKLHSHPQSLFLFLKTSFDVYLSGTLNFPVHDTAHASDTLTGRMRDMPNELKAYVERLSTFPKLLLHNMIQVTDEIAELYLELLCKYEQNSVLKFLENFENYRLEHCLRLCQEYGVTDAAAFLLERAGDVGSALGLVMTGLHDKIDMLITAVEEKYSETNAGISGKTDQFTSTLKMTEVLCVHDVLSVSIGLCQRNSQRLNKEESESLWFRLLDSFSEPLRRFFCGMDFPVEMLSTTSGVQLGELGSLPRWRISENRRCINILRRLFSSFVGEIIEGMVGYVPLPSIMSKLLSDNGNQEFGDFKLTILKMLGTYGYEKRILDTAKSLIEDDTFYTMGLLKKGATHAFVPQESRCCICGGSLSKGSATGIRVFTCGHSTHLHCESEENEASSSNYSSVGCPICLPKKNSRARNKSVHIEDGLVTTSTSISHRVRGMPNGQHAHEAELDKPYVLQQMSRFEILRNLQNPQKSLHVDALPQLRLSPPAIYHEKIQKGVGLSGGETSSGAAKDDKSNKRWQLKDVKAKGSLSRFPLKSSIFGPEKNRVR</sequence>
<keyword evidence="2" id="KW-0479">Metal-binding</keyword>
<dbReference type="Gramene" id="ONK64159">
    <property type="protein sequence ID" value="ONK64159"/>
    <property type="gene ID" value="A4U43_C07F22710"/>
</dbReference>
<comment type="similarity">
    <text evidence="1">Belongs to the VPS8 family.</text>
</comment>
<dbReference type="PANTHER" id="PTHR12616">
    <property type="entry name" value="VACUOLAR PROTEIN SORTING VPS41"/>
    <property type="match status" value="1"/>
</dbReference>
<gene>
    <name evidence="6" type="ORF">A4U43_C07F22710</name>
</gene>
<dbReference type="SUPFAM" id="SSF50978">
    <property type="entry name" value="WD40 repeat-like"/>
    <property type="match status" value="1"/>
</dbReference>
<keyword evidence="7" id="KW-1185">Reference proteome</keyword>
<keyword evidence="2" id="KW-0862">Zinc</keyword>
<evidence type="ECO:0000313" key="7">
    <source>
        <dbReference type="Proteomes" id="UP000243459"/>
    </source>
</evidence>
<dbReference type="PROSITE" id="PS50089">
    <property type="entry name" value="ZF_RING_2"/>
    <property type="match status" value="1"/>
</dbReference>
<dbReference type="InterPro" id="IPR045111">
    <property type="entry name" value="Vps41/Vps8"/>
</dbReference>
<accession>A0A5P1EH50</accession>
<feature type="compositionally biased region" description="Low complexity" evidence="4">
    <location>
        <begin position="83"/>
        <end position="101"/>
    </location>
</feature>
<evidence type="ECO:0000256" key="3">
    <source>
        <dbReference type="PROSITE-ProRule" id="PRU00221"/>
    </source>
</evidence>
<dbReference type="PROSITE" id="PS50082">
    <property type="entry name" value="WD_REPEATS_2"/>
    <property type="match status" value="1"/>
</dbReference>
<dbReference type="OMA" id="HQACGLI"/>
<dbReference type="Pfam" id="PF12816">
    <property type="entry name" value="TPR_Vps8"/>
    <property type="match status" value="1"/>
</dbReference>
<dbReference type="PANTHER" id="PTHR12616:SF8">
    <property type="entry name" value="VACUOLAR PROTEIN SORTING-ASSOCIATED PROTEIN 8 HOMOLOG"/>
    <property type="match status" value="1"/>
</dbReference>
<proteinExistence type="inferred from homology"/>
<feature type="repeat" description="WD" evidence="3">
    <location>
        <begin position="353"/>
        <end position="394"/>
    </location>
</feature>
<feature type="compositionally biased region" description="Basic and acidic residues" evidence="4">
    <location>
        <begin position="1748"/>
        <end position="1757"/>
    </location>
</feature>
<dbReference type="Gene3D" id="2.130.10.10">
    <property type="entry name" value="YVTN repeat-like/Quinoprotein amine dehydrogenase"/>
    <property type="match status" value="1"/>
</dbReference>